<dbReference type="Gene3D" id="2.30.30.400">
    <property type="entry name" value="Rof-like"/>
    <property type="match status" value="1"/>
</dbReference>
<organism evidence="1 2">
    <name type="scientific">Marinobacter litoralis</name>
    <dbReference type="NCBI Taxonomy" id="187981"/>
    <lineage>
        <taxon>Bacteria</taxon>
        <taxon>Pseudomonadati</taxon>
        <taxon>Pseudomonadota</taxon>
        <taxon>Gammaproteobacteria</taxon>
        <taxon>Pseudomonadales</taxon>
        <taxon>Marinobacteraceae</taxon>
        <taxon>Marinobacter</taxon>
    </lineage>
</organism>
<evidence type="ECO:0000313" key="2">
    <source>
        <dbReference type="Proteomes" id="UP000265903"/>
    </source>
</evidence>
<dbReference type="InterPro" id="IPR023534">
    <property type="entry name" value="Rof/RNase_P-like"/>
</dbReference>
<evidence type="ECO:0008006" key="3">
    <source>
        <dbReference type="Google" id="ProtNLM"/>
    </source>
</evidence>
<proteinExistence type="predicted"/>
<reference evidence="1 2" key="1">
    <citation type="submission" date="2018-08" db="EMBL/GenBank/DDBJ databases">
        <title>Whole Genome Sequence of the Moderate Halophilic Marine Bacterium Marinobacter litoralis Sw-45.</title>
        <authorList>
            <person name="Musa H."/>
        </authorList>
    </citation>
    <scope>NUCLEOTIDE SEQUENCE [LARGE SCALE GENOMIC DNA]</scope>
    <source>
        <strain evidence="1 2">Sw-45</strain>
    </source>
</reference>
<accession>A0A3M2RG28</accession>
<name>A0A3M2RG28_9GAMM</name>
<dbReference type="AlphaFoldDB" id="A0A3M2RG28"/>
<dbReference type="SUPFAM" id="SSF101744">
    <property type="entry name" value="Rof/RNase P subunit-like"/>
    <property type="match status" value="1"/>
</dbReference>
<dbReference type="Pfam" id="PF07073">
    <property type="entry name" value="ROF"/>
    <property type="match status" value="1"/>
</dbReference>
<dbReference type="InterPro" id="IPR009778">
    <property type="entry name" value="ROF"/>
</dbReference>
<gene>
    <name evidence="1" type="ORF">DOQ08_01591</name>
</gene>
<dbReference type="EMBL" id="QMDL01000002">
    <property type="protein sequence ID" value="RMJ04271.1"/>
    <property type="molecule type" value="Genomic_DNA"/>
</dbReference>
<comment type="caution">
    <text evidence="1">The sequence shown here is derived from an EMBL/GenBank/DDBJ whole genome shotgun (WGS) entry which is preliminary data.</text>
</comment>
<protein>
    <recommendedName>
        <fullName evidence="3">Rho-binding antiterminator</fullName>
    </recommendedName>
</protein>
<keyword evidence="2" id="KW-1185">Reference proteome</keyword>
<evidence type="ECO:0000313" key="1">
    <source>
        <dbReference type="EMBL" id="RMJ04271.1"/>
    </source>
</evidence>
<sequence length="83" mass="9391">MTCDQQDYIEIACMYRYPIKLVMTSGEVVEGVGVDTAYDERRDECIKVDSNGVVRLIPLDLISSLEVCVDNPNFQHVSFKNSN</sequence>
<dbReference type="Proteomes" id="UP000265903">
    <property type="component" value="Unassembled WGS sequence"/>
</dbReference>
<dbReference type="InterPro" id="IPR038626">
    <property type="entry name" value="Rof-like_sf"/>
</dbReference>